<dbReference type="PANTHER" id="PTHR33112">
    <property type="entry name" value="DOMAIN PROTEIN, PUTATIVE-RELATED"/>
    <property type="match status" value="1"/>
</dbReference>
<evidence type="ECO:0000259" key="2">
    <source>
        <dbReference type="Pfam" id="PF06985"/>
    </source>
</evidence>
<dbReference type="PANTHER" id="PTHR33112:SF10">
    <property type="entry name" value="TOL"/>
    <property type="match status" value="1"/>
</dbReference>
<proteinExistence type="predicted"/>
<feature type="region of interest" description="Disordered" evidence="1">
    <location>
        <begin position="236"/>
        <end position="255"/>
    </location>
</feature>
<evidence type="ECO:0000313" key="4">
    <source>
        <dbReference type="Proteomes" id="UP000054516"/>
    </source>
</evidence>
<dbReference type="InterPro" id="IPR010730">
    <property type="entry name" value="HET"/>
</dbReference>
<sequence length="352" mass="39977">MPMRLIEIGEVKDKTSARLVITRSLQIQAPYLALSYCWGTAVKSTVFLQNDNLENLQLGIDEERLPKSYTDTFQLARDLGYRYIWIDALCIIQDDREDWVYESRRMAQIYGNAALTIIAGRAAGCEEGFLENKLRHIVGPCAIPFYDEETKKQFAAMDKTGEMGHIWVSLPRLCDDGPVSKRGWCYQEAVLSSRALVFGVEQLHFRCQELEISEDGRVGRPPPFRLRNSSVSKHAIASSDLKPSEPLNKGQGVNAASNEELTRQWLILWYDSVMAYSARYLTDPADVFAAISGIAQIAKAKIRSRYLGGLWEADMVRGLLWKPLQVKTRFPPARRRQVAVSRQLQDDIVRQT</sequence>
<protein>
    <submittedName>
        <fullName evidence="3">Putative heterokaryon incompatibility protein</fullName>
    </submittedName>
</protein>
<organism evidence="3">
    <name type="scientific">Rosellinia necatrix</name>
    <name type="common">White root-rot fungus</name>
    <dbReference type="NCBI Taxonomy" id="77044"/>
    <lineage>
        <taxon>Eukaryota</taxon>
        <taxon>Fungi</taxon>
        <taxon>Dikarya</taxon>
        <taxon>Ascomycota</taxon>
        <taxon>Pezizomycotina</taxon>
        <taxon>Sordariomycetes</taxon>
        <taxon>Xylariomycetidae</taxon>
        <taxon>Xylariales</taxon>
        <taxon>Xylariaceae</taxon>
        <taxon>Rosellinia</taxon>
    </lineage>
</organism>
<dbReference type="STRING" id="77044.A0A1S7UI88"/>
<gene>
    <name evidence="3" type="ORF">SAMD00023353_0104740</name>
</gene>
<dbReference type="Pfam" id="PF06985">
    <property type="entry name" value="HET"/>
    <property type="match status" value="1"/>
</dbReference>
<name>A0A1S7UI88_ROSNE</name>
<dbReference type="OMA" id="RIERIRW"/>
<evidence type="ECO:0000256" key="1">
    <source>
        <dbReference type="SAM" id="MobiDB-lite"/>
    </source>
</evidence>
<keyword evidence="4" id="KW-1185">Reference proteome</keyword>
<accession>A0A1S7UI88</accession>
<dbReference type="Proteomes" id="UP000054516">
    <property type="component" value="Unassembled WGS sequence"/>
</dbReference>
<dbReference type="AlphaFoldDB" id="A0A1S7UI88"/>
<reference evidence="3" key="1">
    <citation type="submission" date="2016-03" db="EMBL/GenBank/DDBJ databases">
        <title>Draft genome sequence of Rosellinia necatrix.</title>
        <authorList>
            <person name="Kanematsu S."/>
        </authorList>
    </citation>
    <scope>NUCLEOTIDE SEQUENCE [LARGE SCALE GENOMIC DNA]</scope>
    <source>
        <strain evidence="3">W97</strain>
    </source>
</reference>
<evidence type="ECO:0000313" key="3">
    <source>
        <dbReference type="EMBL" id="GAP82945.2"/>
    </source>
</evidence>
<feature type="domain" description="Heterokaryon incompatibility" evidence="2">
    <location>
        <begin position="31"/>
        <end position="188"/>
    </location>
</feature>
<dbReference type="EMBL" id="DF977446">
    <property type="protein sequence ID" value="GAP82945.2"/>
    <property type="molecule type" value="Genomic_DNA"/>
</dbReference>
<dbReference type="OrthoDB" id="5125733at2759"/>